<evidence type="ECO:0000256" key="4">
    <source>
        <dbReference type="ARBA" id="ARBA00022722"/>
    </source>
</evidence>
<evidence type="ECO:0000256" key="5">
    <source>
        <dbReference type="ARBA" id="ARBA00022723"/>
    </source>
</evidence>
<dbReference type="RefSeq" id="WP_313833641.1">
    <property type="nucleotide sequence ID" value="NZ_JAQOUE010000001.1"/>
</dbReference>
<evidence type="ECO:0000313" key="9">
    <source>
        <dbReference type="EMBL" id="MDT7043142.1"/>
    </source>
</evidence>
<evidence type="ECO:0000259" key="8">
    <source>
        <dbReference type="PROSITE" id="PS50879"/>
    </source>
</evidence>
<keyword evidence="7" id="KW-0378">Hydrolase</keyword>
<sequence length="207" mass="22919">MKFYAVRKGRVPGIYTTWDSCAAQVKGYPDAIYKSFKNQDEARFFMEGHVPDSCPTAGPDEPSPSPVPGVDIWVDGSCIHNNGDNLQLGWAYLILNGEEELHRDSGNDIPEEARSQRNVAGEIQAVLKALNWCQAQGISRATIYHDYQGLAAWVTGEWKAKTPFTQAYAATVKAYGIDVRWKKVLAHSGEKFNEIVDQLARDAARAG</sequence>
<evidence type="ECO:0000256" key="7">
    <source>
        <dbReference type="ARBA" id="ARBA00022801"/>
    </source>
</evidence>
<name>A0ABU3K9V6_9BACT</name>
<dbReference type="Gene3D" id="3.40.970.10">
    <property type="entry name" value="Ribonuclease H1, N-terminal domain"/>
    <property type="match status" value="1"/>
</dbReference>
<comment type="similarity">
    <text evidence="2">Belongs to the RNase H family.</text>
</comment>
<dbReference type="EC" id="3.1.26.4" evidence="3"/>
<comment type="catalytic activity">
    <reaction evidence="1">
        <text>Endonucleolytic cleavage to 5'-phosphomonoester.</text>
        <dbReference type="EC" id="3.1.26.4"/>
    </reaction>
</comment>
<protein>
    <recommendedName>
        <fullName evidence="3">ribonuclease H</fullName>
        <ecNumber evidence="3">3.1.26.4</ecNumber>
    </recommendedName>
</protein>
<dbReference type="InterPro" id="IPR012337">
    <property type="entry name" value="RNaseH-like_sf"/>
</dbReference>
<evidence type="ECO:0000313" key="10">
    <source>
        <dbReference type="Proteomes" id="UP001250932"/>
    </source>
</evidence>
<accession>A0ABU3K9V6</accession>
<keyword evidence="10" id="KW-1185">Reference proteome</keyword>
<dbReference type="EMBL" id="JAQOUE010000001">
    <property type="protein sequence ID" value="MDT7043142.1"/>
    <property type="molecule type" value="Genomic_DNA"/>
</dbReference>
<evidence type="ECO:0000256" key="3">
    <source>
        <dbReference type="ARBA" id="ARBA00012180"/>
    </source>
</evidence>
<keyword evidence="5" id="KW-0479">Metal-binding</keyword>
<dbReference type="InterPro" id="IPR002156">
    <property type="entry name" value="RNaseH_domain"/>
</dbReference>
<keyword evidence="6" id="KW-0255">Endonuclease</keyword>
<feature type="domain" description="RNase H type-1" evidence="8">
    <location>
        <begin position="66"/>
        <end position="205"/>
    </location>
</feature>
<dbReference type="InterPro" id="IPR037056">
    <property type="entry name" value="RNase_H1_N_sf"/>
</dbReference>
<dbReference type="CDD" id="cd09277">
    <property type="entry name" value="RNase_HI_bacteria_like"/>
    <property type="match status" value="1"/>
</dbReference>
<evidence type="ECO:0000256" key="1">
    <source>
        <dbReference type="ARBA" id="ARBA00000077"/>
    </source>
</evidence>
<dbReference type="InterPro" id="IPR009027">
    <property type="entry name" value="Ribosomal_bL9/RNase_H1_N"/>
</dbReference>
<dbReference type="Pfam" id="PF00075">
    <property type="entry name" value="RNase_H"/>
    <property type="match status" value="1"/>
</dbReference>
<dbReference type="SUPFAM" id="SSF55658">
    <property type="entry name" value="L9 N-domain-like"/>
    <property type="match status" value="1"/>
</dbReference>
<dbReference type="Pfam" id="PF01693">
    <property type="entry name" value="Cauli_VI"/>
    <property type="match status" value="1"/>
</dbReference>
<dbReference type="InterPro" id="IPR036397">
    <property type="entry name" value="RNaseH_sf"/>
</dbReference>
<dbReference type="PROSITE" id="PS50879">
    <property type="entry name" value="RNASE_H_1"/>
    <property type="match status" value="1"/>
</dbReference>
<evidence type="ECO:0000256" key="6">
    <source>
        <dbReference type="ARBA" id="ARBA00022759"/>
    </source>
</evidence>
<dbReference type="InterPro" id="IPR050092">
    <property type="entry name" value="RNase_H"/>
</dbReference>
<evidence type="ECO:0000256" key="2">
    <source>
        <dbReference type="ARBA" id="ARBA00005300"/>
    </source>
</evidence>
<dbReference type="SUPFAM" id="SSF53098">
    <property type="entry name" value="Ribonuclease H-like"/>
    <property type="match status" value="1"/>
</dbReference>
<reference evidence="9 10" key="1">
    <citation type="journal article" date="2023" name="ISME J.">
        <title>Cultivation and genomic characterization of novel and ubiquitous marine nitrite-oxidizing bacteria from the Nitrospirales.</title>
        <authorList>
            <person name="Mueller A.J."/>
            <person name="Daebeler A."/>
            <person name="Herbold C.W."/>
            <person name="Kirkegaard R.H."/>
            <person name="Daims H."/>
        </authorList>
    </citation>
    <scope>NUCLEOTIDE SEQUENCE [LARGE SCALE GENOMIC DNA]</scope>
    <source>
        <strain evidence="9 10">EB</strain>
    </source>
</reference>
<dbReference type="Gene3D" id="3.30.420.10">
    <property type="entry name" value="Ribonuclease H-like superfamily/Ribonuclease H"/>
    <property type="match status" value="1"/>
</dbReference>
<dbReference type="InterPro" id="IPR011320">
    <property type="entry name" value="RNase_H1_N"/>
</dbReference>
<keyword evidence="4" id="KW-0540">Nuclease</keyword>
<organism evidence="9 10">
    <name type="scientific">Candidatus Nitronereus thalassa</name>
    <dbReference type="NCBI Taxonomy" id="3020898"/>
    <lineage>
        <taxon>Bacteria</taxon>
        <taxon>Pseudomonadati</taxon>
        <taxon>Nitrospirota</taxon>
        <taxon>Nitrospiria</taxon>
        <taxon>Nitrospirales</taxon>
        <taxon>Nitrospiraceae</taxon>
        <taxon>Candidatus Nitronereus</taxon>
    </lineage>
</organism>
<comment type="caution">
    <text evidence="9">The sequence shown here is derived from an EMBL/GenBank/DDBJ whole genome shotgun (WGS) entry which is preliminary data.</text>
</comment>
<proteinExistence type="inferred from homology"/>
<dbReference type="Proteomes" id="UP001250932">
    <property type="component" value="Unassembled WGS sequence"/>
</dbReference>
<gene>
    <name evidence="9" type="ORF">PPG34_12350</name>
</gene>
<dbReference type="PANTHER" id="PTHR10642">
    <property type="entry name" value="RIBONUCLEASE H1"/>
    <property type="match status" value="1"/>
</dbReference>
<dbReference type="PANTHER" id="PTHR10642:SF26">
    <property type="entry name" value="RIBONUCLEASE H1"/>
    <property type="match status" value="1"/>
</dbReference>